<reference evidence="2 3" key="1">
    <citation type="submission" date="2013-03" db="EMBL/GenBank/DDBJ databases">
        <title>The Genome Sequence of Capronia epimyces CBS 606.96.</title>
        <authorList>
            <consortium name="The Broad Institute Genomics Platform"/>
            <person name="Cuomo C."/>
            <person name="de Hoog S."/>
            <person name="Gorbushina A."/>
            <person name="Walker B."/>
            <person name="Young S.K."/>
            <person name="Zeng Q."/>
            <person name="Gargeya S."/>
            <person name="Fitzgerald M."/>
            <person name="Haas B."/>
            <person name="Abouelleil A."/>
            <person name="Allen A.W."/>
            <person name="Alvarado L."/>
            <person name="Arachchi H.M."/>
            <person name="Berlin A.M."/>
            <person name="Chapman S.B."/>
            <person name="Gainer-Dewar J."/>
            <person name="Goldberg J."/>
            <person name="Griggs A."/>
            <person name="Gujja S."/>
            <person name="Hansen M."/>
            <person name="Howarth C."/>
            <person name="Imamovic A."/>
            <person name="Ireland A."/>
            <person name="Larimer J."/>
            <person name="McCowan C."/>
            <person name="Murphy C."/>
            <person name="Pearson M."/>
            <person name="Poon T.W."/>
            <person name="Priest M."/>
            <person name="Roberts A."/>
            <person name="Saif S."/>
            <person name="Shea T."/>
            <person name="Sisk P."/>
            <person name="Sykes S."/>
            <person name="Wortman J."/>
            <person name="Nusbaum C."/>
            <person name="Birren B."/>
        </authorList>
    </citation>
    <scope>NUCLEOTIDE SEQUENCE [LARGE SCALE GENOMIC DNA]</scope>
    <source>
        <strain evidence="2 3">CBS 606.96</strain>
    </source>
</reference>
<keyword evidence="3" id="KW-1185">Reference proteome</keyword>
<evidence type="ECO:0000256" key="1">
    <source>
        <dbReference type="SAM" id="MobiDB-lite"/>
    </source>
</evidence>
<dbReference type="RefSeq" id="XP_007731490.1">
    <property type="nucleotide sequence ID" value="XM_007733300.1"/>
</dbReference>
<sequence length="298" mass="33250">MDFPVSDSQEAYSEDFDPVHLNAACIQQPHCGSLTFSPFLEDDEESYWETVSSTSSECETKIGDGGIVLPDTVLSATEPLLPIHHNGHGRTTIPPLPESPTSSMGHLSPLENEEDQTDTGDTTPPDDLVLPEVIIEDHLPGENDMMSGAVDPQDDIQPLSTFTEESVMCDCKNNFARLLSSMPFKVIGRYELATFNLPFDDVRCLQQLPPDFLTTYFGVGRAMAEATEDMEYSDDAFLEAMAKRGGTSRRRVVYPEDIIPFIGFGEVEDGEDDGDLYDQEYWRELQLQGEIWDDLYVP</sequence>
<dbReference type="GeneID" id="19167290"/>
<proteinExistence type="predicted"/>
<comment type="caution">
    <text evidence="2">The sequence shown here is derived from an EMBL/GenBank/DDBJ whole genome shotgun (WGS) entry which is preliminary data.</text>
</comment>
<dbReference type="eggNOG" id="ENOG502TJTU">
    <property type="taxonomic scope" value="Eukaryota"/>
</dbReference>
<dbReference type="AlphaFoldDB" id="W9YC44"/>
<dbReference type="Proteomes" id="UP000019478">
    <property type="component" value="Unassembled WGS sequence"/>
</dbReference>
<dbReference type="EMBL" id="AMGY01000002">
    <property type="protein sequence ID" value="EXJ90093.1"/>
    <property type="molecule type" value="Genomic_DNA"/>
</dbReference>
<accession>W9YC44</accession>
<evidence type="ECO:0000313" key="2">
    <source>
        <dbReference type="EMBL" id="EXJ90093.1"/>
    </source>
</evidence>
<evidence type="ECO:0000313" key="3">
    <source>
        <dbReference type="Proteomes" id="UP000019478"/>
    </source>
</evidence>
<dbReference type="OrthoDB" id="4138114at2759"/>
<name>W9YC44_9EURO</name>
<organism evidence="2 3">
    <name type="scientific">Capronia epimyces CBS 606.96</name>
    <dbReference type="NCBI Taxonomy" id="1182542"/>
    <lineage>
        <taxon>Eukaryota</taxon>
        <taxon>Fungi</taxon>
        <taxon>Dikarya</taxon>
        <taxon>Ascomycota</taxon>
        <taxon>Pezizomycotina</taxon>
        <taxon>Eurotiomycetes</taxon>
        <taxon>Chaetothyriomycetidae</taxon>
        <taxon>Chaetothyriales</taxon>
        <taxon>Herpotrichiellaceae</taxon>
        <taxon>Capronia</taxon>
    </lineage>
</organism>
<gene>
    <name evidence="2" type="ORF">A1O3_03162</name>
</gene>
<protein>
    <submittedName>
        <fullName evidence="2">Uncharacterized protein</fullName>
    </submittedName>
</protein>
<dbReference type="HOGENOM" id="CLU_076389_0_0_1"/>
<feature type="region of interest" description="Disordered" evidence="1">
    <location>
        <begin position="83"/>
        <end position="128"/>
    </location>
</feature>